<comment type="caution">
    <text evidence="7">The sequence shown here is derived from an EMBL/GenBank/DDBJ whole genome shotgun (WGS) entry which is preliminary data.</text>
</comment>
<evidence type="ECO:0000259" key="5">
    <source>
        <dbReference type="Pfam" id="PF04717"/>
    </source>
</evidence>
<dbReference type="EMBL" id="QTUJ01000002">
    <property type="protein sequence ID" value="REF69760.1"/>
    <property type="molecule type" value="Genomic_DNA"/>
</dbReference>
<evidence type="ECO:0000256" key="4">
    <source>
        <dbReference type="SAM" id="MobiDB-lite"/>
    </source>
</evidence>
<dbReference type="InterPro" id="IPR017847">
    <property type="entry name" value="T6SS_RhsGE_Vgr_subset"/>
</dbReference>
<dbReference type="Gene3D" id="2.40.50.230">
    <property type="entry name" value="Gp5 N-terminal domain"/>
    <property type="match status" value="1"/>
</dbReference>
<name>A0A3D9XH15_PARVE</name>
<dbReference type="Gene3D" id="3.55.50.10">
    <property type="entry name" value="Baseplate protein-like domains"/>
    <property type="match status" value="1"/>
</dbReference>
<dbReference type="GO" id="GO:0005576">
    <property type="term" value="C:extracellular region"/>
    <property type="evidence" value="ECO:0007669"/>
    <property type="project" value="UniProtKB-SubCell"/>
</dbReference>
<dbReference type="Pfam" id="PF04717">
    <property type="entry name" value="Phage_base_V"/>
    <property type="match status" value="1"/>
</dbReference>
<dbReference type="InterPro" id="IPR037026">
    <property type="entry name" value="Vgr_OB-fold_dom_sf"/>
</dbReference>
<evidence type="ECO:0000256" key="1">
    <source>
        <dbReference type="ARBA" id="ARBA00004613"/>
    </source>
</evidence>
<evidence type="ECO:0000256" key="3">
    <source>
        <dbReference type="ARBA" id="ARBA00022525"/>
    </source>
</evidence>
<dbReference type="PANTHER" id="PTHR32305">
    <property type="match status" value="1"/>
</dbReference>
<dbReference type="Pfam" id="PF05954">
    <property type="entry name" value="Phage_GPD"/>
    <property type="match status" value="1"/>
</dbReference>
<dbReference type="AlphaFoldDB" id="A0A3D9XH15"/>
<feature type="domain" description="Gp5/Type VI secretion system Vgr C-terminal trimerisation" evidence="6">
    <location>
        <begin position="645"/>
        <end position="717"/>
    </location>
</feature>
<dbReference type="InterPro" id="IPR054030">
    <property type="entry name" value="Gp5_Vgr_C"/>
</dbReference>
<sequence>MSSAREITVAIPAIGEPVTFERMEGEEQVSAPFAFELRLSAKTLEVKAADVLGTRATIAVKGPEDSEPRHFDGHVAEFGLAEIRDDFAFYRLLLRPALWFASLATDNRIFQNLSVPDIIDEVLRAYPDVVLDKRLEGSYPPRDYCVQFEESDLDFLQRLMEEEGIFYFFEHSQDGHVTVLADANAAMKPAPGAGEIAYEPDSPSAPREGDYLTGWVPRASVRIGGFAQTDYDFLKPSSDLMATASRPEGHAGDRREAYLYPGRHLELGRGDRLAGIRLEEAQAAFERVAAEGTARPLGPGRSFTLAGFPREAENDRHLVLSARYRMWDDQVRAGQRAGQEGRDPLGYHVRLVCAPARIPFRPERRTLRRPMRGPQTAVVVGPAGAEIYTDEHARVKVQFFWDRKGRRDAHSSCFVRVSQAWAGAGWGFIQIPRIGQEVIVDFLDGDADRPIVTGRVYNAEQVPPYGLPGNATQSGWKSNSSPGGGGWNELRFEDKAGAEEVYFQAQKDHNELIKNDETRRIGHDWIEDVGNDATQSIGNDRRESVGNDKFTTIGANRQVSIGVDDTEKVGGHRSLDVGATETIHVAASSTEAIDGAHSQTVGGVQTVTVKAARVDSVAATETRNVGAAQTNTIVGARGVTVLAGQNHAISSDDGWKVGGNRSTNVAGNETVEVGGNRSHKAGGNRVEKVGGDSSLDVAGKRATTVGADELHKVAGKMGLDVGAALAVVAADSIALTCGSAAIVLKKDGTITIEGKDITIKGSGKIDVKASGETSVKGSKVNLN</sequence>
<gene>
    <name evidence="7" type="ORF">BDD41_2475</name>
</gene>
<dbReference type="NCBIfam" id="TIGR01646">
    <property type="entry name" value="vgr_GE"/>
    <property type="match status" value="1"/>
</dbReference>
<dbReference type="PANTHER" id="PTHR32305:SF15">
    <property type="entry name" value="PROTEIN RHSA-RELATED"/>
    <property type="match status" value="1"/>
</dbReference>
<evidence type="ECO:0000313" key="8">
    <source>
        <dbReference type="Proteomes" id="UP000256941"/>
    </source>
</evidence>
<feature type="region of interest" description="Disordered" evidence="4">
    <location>
        <begin position="673"/>
        <end position="692"/>
    </location>
</feature>
<reference evidence="7 8" key="1">
    <citation type="submission" date="2018-08" db="EMBL/GenBank/DDBJ databases">
        <title>Genomic Encyclopedia of Archaeal and Bacterial Type Strains, Phase II (KMG-II): from individual species to whole genera.</title>
        <authorList>
            <person name="Goeker M."/>
        </authorList>
    </citation>
    <scope>NUCLEOTIDE SEQUENCE [LARGE SCALE GENOMIC DNA]</scope>
    <source>
        <strain evidence="7 8">DSM 17099</strain>
    </source>
</reference>
<protein>
    <submittedName>
        <fullName evidence="7">Type VI secretion system secreted protein VgrG</fullName>
    </submittedName>
</protein>
<dbReference type="Gene3D" id="4.10.220.110">
    <property type="match status" value="1"/>
</dbReference>
<comment type="similarity">
    <text evidence="2">Belongs to the VgrG protein family.</text>
</comment>
<organism evidence="7 8">
    <name type="scientific">Paracoccus versutus</name>
    <name type="common">Thiobacillus versutus</name>
    <dbReference type="NCBI Taxonomy" id="34007"/>
    <lineage>
        <taxon>Bacteria</taxon>
        <taxon>Pseudomonadati</taxon>
        <taxon>Pseudomonadota</taxon>
        <taxon>Alphaproteobacteria</taxon>
        <taxon>Rhodobacterales</taxon>
        <taxon>Paracoccaceae</taxon>
        <taxon>Paracoccus</taxon>
    </lineage>
</organism>
<dbReference type="SUPFAM" id="SSF69279">
    <property type="entry name" value="Phage tail proteins"/>
    <property type="match status" value="2"/>
</dbReference>
<evidence type="ECO:0000256" key="2">
    <source>
        <dbReference type="ARBA" id="ARBA00005558"/>
    </source>
</evidence>
<evidence type="ECO:0000259" key="6">
    <source>
        <dbReference type="Pfam" id="PF22178"/>
    </source>
</evidence>
<dbReference type="InterPro" id="IPR006531">
    <property type="entry name" value="Gp5/Vgr_OB"/>
</dbReference>
<dbReference type="SUPFAM" id="SSF69349">
    <property type="entry name" value="Phage fibre proteins"/>
    <property type="match status" value="2"/>
</dbReference>
<comment type="subcellular location">
    <subcellularLocation>
        <location evidence="1">Secreted</location>
    </subcellularLocation>
</comment>
<dbReference type="RefSeq" id="WP_116221954.1">
    <property type="nucleotide sequence ID" value="NZ_CP038197.1"/>
</dbReference>
<dbReference type="InterPro" id="IPR006533">
    <property type="entry name" value="T6SS_Vgr_RhsGE"/>
</dbReference>
<feature type="domain" description="Gp5/Type VI secretion system Vgr C-terminal trimerisation" evidence="6">
    <location>
        <begin position="474"/>
        <end position="585"/>
    </location>
</feature>
<evidence type="ECO:0000313" key="7">
    <source>
        <dbReference type="EMBL" id="REF69760.1"/>
    </source>
</evidence>
<dbReference type="SUPFAM" id="SSF69255">
    <property type="entry name" value="gp5 N-terminal domain-like"/>
    <property type="match status" value="1"/>
</dbReference>
<dbReference type="NCBIfam" id="TIGR03361">
    <property type="entry name" value="VI_Rhs_Vgr"/>
    <property type="match status" value="1"/>
</dbReference>
<accession>A0A3D9XH15</accession>
<keyword evidence="3" id="KW-0964">Secreted</keyword>
<proteinExistence type="inferred from homology"/>
<feature type="domain" description="Gp5/Type VI secretion system Vgr protein OB-fold" evidence="5">
    <location>
        <begin position="390"/>
        <end position="457"/>
    </location>
</feature>
<dbReference type="Gene3D" id="2.30.110.50">
    <property type="match status" value="1"/>
</dbReference>
<dbReference type="Pfam" id="PF22178">
    <property type="entry name" value="Gp5_trimer_C"/>
    <property type="match status" value="2"/>
</dbReference>
<dbReference type="Proteomes" id="UP000256941">
    <property type="component" value="Unassembled WGS sequence"/>
</dbReference>
<dbReference type="InterPro" id="IPR050708">
    <property type="entry name" value="T6SS_VgrG/RHS"/>
</dbReference>